<dbReference type="PANTHER" id="PTHR23097">
    <property type="entry name" value="TUMOR NECROSIS FACTOR RECEPTOR SUPERFAMILY MEMBER"/>
    <property type="match status" value="1"/>
</dbReference>
<proteinExistence type="predicted"/>
<feature type="domain" description="TNFR-Cys" evidence="10">
    <location>
        <begin position="73"/>
        <end position="114"/>
    </location>
</feature>
<dbReference type="GO" id="GO:0005576">
    <property type="term" value="C:extracellular region"/>
    <property type="evidence" value="ECO:0007669"/>
    <property type="project" value="UniProtKB-SubCell"/>
</dbReference>
<dbReference type="GeneTree" id="ENSGT00940000162635"/>
<feature type="signal peptide" evidence="9">
    <location>
        <begin position="1"/>
        <end position="28"/>
    </location>
</feature>
<dbReference type="InterPro" id="IPR001368">
    <property type="entry name" value="TNFR/NGFR_Cys_rich_reg"/>
</dbReference>
<organism evidence="11 12">
    <name type="scientific">Pygocentrus nattereri</name>
    <name type="common">Red-bellied piranha</name>
    <dbReference type="NCBI Taxonomy" id="42514"/>
    <lineage>
        <taxon>Eukaryota</taxon>
        <taxon>Metazoa</taxon>
        <taxon>Chordata</taxon>
        <taxon>Craniata</taxon>
        <taxon>Vertebrata</taxon>
        <taxon>Euteleostomi</taxon>
        <taxon>Actinopterygii</taxon>
        <taxon>Neopterygii</taxon>
        <taxon>Teleostei</taxon>
        <taxon>Ostariophysi</taxon>
        <taxon>Characiformes</taxon>
        <taxon>Characoidei</taxon>
        <taxon>Pygocentrus</taxon>
    </lineage>
</organism>
<keyword evidence="3" id="KW-0053">Apoptosis</keyword>
<dbReference type="GO" id="GO:0006915">
    <property type="term" value="P:apoptotic process"/>
    <property type="evidence" value="ECO:0007669"/>
    <property type="project" value="UniProtKB-KW"/>
</dbReference>
<dbReference type="SMART" id="SM00208">
    <property type="entry name" value="TNFR"/>
    <property type="match status" value="4"/>
</dbReference>
<evidence type="ECO:0000256" key="1">
    <source>
        <dbReference type="ARBA" id="ARBA00004613"/>
    </source>
</evidence>
<dbReference type="Ensembl" id="ENSPNAT00000061227.1">
    <property type="protein sequence ID" value="ENSPNAP00000058013.1"/>
    <property type="gene ID" value="ENSPNAG00000001714.2"/>
</dbReference>
<comment type="caution">
    <text evidence="8">Lacks conserved residue(s) required for the propagation of feature annotation.</text>
</comment>
<evidence type="ECO:0000256" key="8">
    <source>
        <dbReference type="PROSITE-ProRule" id="PRU00206"/>
    </source>
</evidence>
<keyword evidence="6 8" id="KW-1015">Disulfide bond</keyword>
<evidence type="ECO:0000313" key="12">
    <source>
        <dbReference type="Proteomes" id="UP001501920"/>
    </source>
</evidence>
<dbReference type="Gene3D" id="2.10.50.10">
    <property type="entry name" value="Tumor Necrosis Factor Receptor, subunit A, domain 2"/>
    <property type="match status" value="2"/>
</dbReference>
<reference evidence="11" key="3">
    <citation type="submission" date="2025-09" db="UniProtKB">
        <authorList>
            <consortium name="Ensembl"/>
        </authorList>
    </citation>
    <scope>IDENTIFICATION</scope>
</reference>
<dbReference type="AlphaFoldDB" id="A0AAR2K131"/>
<keyword evidence="2" id="KW-0964">Secreted</keyword>
<feature type="chain" id="PRO_5043826435" description="TNFR-Cys domain-containing protein" evidence="9">
    <location>
        <begin position="29"/>
        <end position="298"/>
    </location>
</feature>
<accession>A0AAR2K131</accession>
<dbReference type="InterPro" id="IPR048522">
    <property type="entry name" value="Death_3_fish"/>
</dbReference>
<feature type="disulfide bond" evidence="8">
    <location>
        <begin position="96"/>
        <end position="114"/>
    </location>
</feature>
<feature type="disulfide bond" evidence="8">
    <location>
        <begin position="74"/>
        <end position="89"/>
    </location>
</feature>
<dbReference type="InterPro" id="IPR052459">
    <property type="entry name" value="TNFRSF_decoy_receptor"/>
</dbReference>
<evidence type="ECO:0000256" key="7">
    <source>
        <dbReference type="ARBA" id="ARBA00023180"/>
    </source>
</evidence>
<keyword evidence="4 9" id="KW-0732">Signal</keyword>
<feature type="repeat" description="TNFR-Cys" evidence="8">
    <location>
        <begin position="73"/>
        <end position="114"/>
    </location>
</feature>
<evidence type="ECO:0000256" key="6">
    <source>
        <dbReference type="ARBA" id="ARBA00023157"/>
    </source>
</evidence>
<dbReference type="Pfam" id="PF21733">
    <property type="entry name" value="Death_3"/>
    <property type="match status" value="1"/>
</dbReference>
<evidence type="ECO:0000256" key="3">
    <source>
        <dbReference type="ARBA" id="ARBA00022703"/>
    </source>
</evidence>
<dbReference type="Pfam" id="PF00020">
    <property type="entry name" value="TNFR_c6"/>
    <property type="match status" value="3"/>
</dbReference>
<keyword evidence="5" id="KW-0677">Repeat</keyword>
<reference evidence="11 12" key="1">
    <citation type="submission" date="2020-10" db="EMBL/GenBank/DDBJ databases">
        <title>Pygocentrus nattereri (red-bellied piranha) genome, fPygNat1, primary haplotype.</title>
        <authorList>
            <person name="Myers G."/>
            <person name="Meyer A."/>
            <person name="Karagic N."/>
            <person name="Pippel M."/>
            <person name="Winkler S."/>
            <person name="Tracey A."/>
            <person name="Wood J."/>
            <person name="Formenti G."/>
            <person name="Howe K."/>
            <person name="Fedrigo O."/>
            <person name="Jarvis E.D."/>
        </authorList>
    </citation>
    <scope>NUCLEOTIDE SEQUENCE [LARGE SCALE GENOMIC DNA]</scope>
</reference>
<evidence type="ECO:0000313" key="11">
    <source>
        <dbReference type="Ensembl" id="ENSPNAP00000058013.1"/>
    </source>
</evidence>
<comment type="subcellular location">
    <subcellularLocation>
        <location evidence="1">Secreted</location>
    </subcellularLocation>
</comment>
<keyword evidence="7" id="KW-0325">Glycoprotein</keyword>
<protein>
    <recommendedName>
        <fullName evidence="10">TNFR-Cys domain-containing protein</fullName>
    </recommendedName>
</protein>
<reference evidence="11" key="2">
    <citation type="submission" date="2025-08" db="UniProtKB">
        <authorList>
            <consortium name="Ensembl"/>
        </authorList>
    </citation>
    <scope>IDENTIFICATION</scope>
</reference>
<evidence type="ECO:0000259" key="10">
    <source>
        <dbReference type="PROSITE" id="PS50050"/>
    </source>
</evidence>
<evidence type="ECO:0000256" key="9">
    <source>
        <dbReference type="SAM" id="SignalP"/>
    </source>
</evidence>
<dbReference type="Proteomes" id="UP001501920">
    <property type="component" value="Chromosome 3"/>
</dbReference>
<evidence type="ECO:0000256" key="2">
    <source>
        <dbReference type="ARBA" id="ARBA00022525"/>
    </source>
</evidence>
<dbReference type="SUPFAM" id="SSF57586">
    <property type="entry name" value="TNF receptor-like"/>
    <property type="match status" value="2"/>
</dbReference>
<name>A0AAR2K131_PYGNA</name>
<keyword evidence="12" id="KW-1185">Reference proteome</keyword>
<evidence type="ECO:0000256" key="5">
    <source>
        <dbReference type="ARBA" id="ARBA00022737"/>
    </source>
</evidence>
<sequence>MSKTLSARVLSLQMLVVVILAALPASAAETPDPPPTFSYEDSAIGRVFRCSLCRPGRHMRAPCTRSEPTKCLPCPSGQYTQYWNYLHRCLPCRAPCEHNQRERHECTPTSDRECECAPGHYWRADQCVRHTRCAPGFGVKRTGTTHTDTECDRCPPGTFSEGNSVCKPHTGCSDSLFKVFRGTSWHDDMCVSCNQLRNGGRLSILPMFFTQKLRNGKLKRLVRLLEMQERHRRSGSNKRDALSRLNEWTKRAQDHQLWELPAKLESLQHHNIAKKLRKMLKDVQGSSYCTDKDVEMSG</sequence>
<dbReference type="PROSITE" id="PS50050">
    <property type="entry name" value="TNFR_NGFR_2"/>
    <property type="match status" value="1"/>
</dbReference>
<dbReference type="PANTHER" id="PTHR23097:SF181">
    <property type="entry name" value="CASPASE-8-LIKE"/>
    <property type="match status" value="1"/>
</dbReference>
<evidence type="ECO:0000256" key="4">
    <source>
        <dbReference type="ARBA" id="ARBA00022729"/>
    </source>
</evidence>